<sequence>MGFFASLFGKQQQTGLPALLNLNTESASLSAALPDIFAEYFNSIAPDMLGRFRGNESLEALSKFAFVIIKLRILNSVCSSSTEQVANDIEKITGLSVACSLCQVDVINRYIETPTNNINTSKFQFYMKTQLDGCYSMLKKIRSEASVLGLESFIIYNINEFEKILREEKTVNYLENRIGIVLENQCV</sequence>
<proteinExistence type="predicted"/>
<dbReference type="AlphaFoldDB" id="A0A1M7YK52"/>
<gene>
    <name evidence="1" type="ORF">SAMN02745220_04852</name>
</gene>
<reference evidence="1 2" key="1">
    <citation type="submission" date="2016-12" db="EMBL/GenBank/DDBJ databases">
        <authorList>
            <person name="Song W.-J."/>
            <person name="Kurnit D.M."/>
        </authorList>
    </citation>
    <scope>NUCLEOTIDE SEQUENCE [LARGE SCALE GENOMIC DNA]</scope>
    <source>
        <strain evidence="1 2">DSM 18488</strain>
    </source>
</reference>
<organism evidence="1 2">
    <name type="scientific">Desulfopila aestuarii DSM 18488</name>
    <dbReference type="NCBI Taxonomy" id="1121416"/>
    <lineage>
        <taxon>Bacteria</taxon>
        <taxon>Pseudomonadati</taxon>
        <taxon>Thermodesulfobacteriota</taxon>
        <taxon>Desulfobulbia</taxon>
        <taxon>Desulfobulbales</taxon>
        <taxon>Desulfocapsaceae</taxon>
        <taxon>Desulfopila</taxon>
    </lineage>
</organism>
<keyword evidence="2" id="KW-1185">Reference proteome</keyword>
<accession>A0A1M7YK52</accession>
<dbReference type="Proteomes" id="UP000184603">
    <property type="component" value="Unassembled WGS sequence"/>
</dbReference>
<protein>
    <submittedName>
        <fullName evidence="1">Uncharacterized protein</fullName>
    </submittedName>
</protein>
<evidence type="ECO:0000313" key="1">
    <source>
        <dbReference type="EMBL" id="SHO52956.1"/>
    </source>
</evidence>
<name>A0A1M7YK52_9BACT</name>
<evidence type="ECO:0000313" key="2">
    <source>
        <dbReference type="Proteomes" id="UP000184603"/>
    </source>
</evidence>
<dbReference type="EMBL" id="FRFE01000044">
    <property type="protein sequence ID" value="SHO52956.1"/>
    <property type="molecule type" value="Genomic_DNA"/>
</dbReference>